<keyword evidence="3" id="KW-1185">Reference proteome</keyword>
<sequence>MALLNGKTIKHVFQITNICKSNQRGQQLRKKIPEAVNKHFSWNVLTSKKDVAPVRWRFVDCDNEPLASSTPKRKKIHTAAHKKKAAVPCHLRMPS</sequence>
<feature type="region of interest" description="Disordered" evidence="1">
    <location>
        <begin position="69"/>
        <end position="95"/>
    </location>
</feature>
<dbReference type="Proteomes" id="UP000499080">
    <property type="component" value="Unassembled WGS sequence"/>
</dbReference>
<comment type="caution">
    <text evidence="2">The sequence shown here is derived from an EMBL/GenBank/DDBJ whole genome shotgun (WGS) entry which is preliminary data.</text>
</comment>
<evidence type="ECO:0000313" key="2">
    <source>
        <dbReference type="EMBL" id="GBM87902.1"/>
    </source>
</evidence>
<dbReference type="AlphaFoldDB" id="A0A4Y2JF52"/>
<proteinExistence type="predicted"/>
<reference evidence="2 3" key="1">
    <citation type="journal article" date="2019" name="Sci. Rep.">
        <title>Orb-weaving spider Araneus ventricosus genome elucidates the spidroin gene catalogue.</title>
        <authorList>
            <person name="Kono N."/>
            <person name="Nakamura H."/>
            <person name="Ohtoshi R."/>
            <person name="Moran D.A.P."/>
            <person name="Shinohara A."/>
            <person name="Yoshida Y."/>
            <person name="Fujiwara M."/>
            <person name="Mori M."/>
            <person name="Tomita M."/>
            <person name="Arakawa K."/>
        </authorList>
    </citation>
    <scope>NUCLEOTIDE SEQUENCE [LARGE SCALE GENOMIC DNA]</scope>
</reference>
<dbReference type="EMBL" id="BGPR01003419">
    <property type="protein sequence ID" value="GBM87902.1"/>
    <property type="molecule type" value="Genomic_DNA"/>
</dbReference>
<accession>A0A4Y2JF52</accession>
<feature type="compositionally biased region" description="Basic residues" evidence="1">
    <location>
        <begin position="71"/>
        <end position="85"/>
    </location>
</feature>
<evidence type="ECO:0000256" key="1">
    <source>
        <dbReference type="SAM" id="MobiDB-lite"/>
    </source>
</evidence>
<name>A0A4Y2JF52_ARAVE</name>
<protein>
    <submittedName>
        <fullName evidence="2">Uncharacterized protein</fullName>
    </submittedName>
</protein>
<organism evidence="2 3">
    <name type="scientific">Araneus ventricosus</name>
    <name type="common">Orbweaver spider</name>
    <name type="synonym">Epeira ventricosa</name>
    <dbReference type="NCBI Taxonomy" id="182803"/>
    <lineage>
        <taxon>Eukaryota</taxon>
        <taxon>Metazoa</taxon>
        <taxon>Ecdysozoa</taxon>
        <taxon>Arthropoda</taxon>
        <taxon>Chelicerata</taxon>
        <taxon>Arachnida</taxon>
        <taxon>Araneae</taxon>
        <taxon>Araneomorphae</taxon>
        <taxon>Entelegynae</taxon>
        <taxon>Araneoidea</taxon>
        <taxon>Araneidae</taxon>
        <taxon>Araneus</taxon>
    </lineage>
</organism>
<evidence type="ECO:0000313" key="3">
    <source>
        <dbReference type="Proteomes" id="UP000499080"/>
    </source>
</evidence>
<gene>
    <name evidence="2" type="ORF">AVEN_170917_1</name>
</gene>